<dbReference type="Pfam" id="PF07726">
    <property type="entry name" value="AAA_3"/>
    <property type="match status" value="1"/>
</dbReference>
<protein>
    <submittedName>
        <fullName evidence="3">ATPase AAA</fullName>
    </submittedName>
</protein>
<dbReference type="PIRSF" id="PIRSF002849">
    <property type="entry name" value="AAA_ATPase_chaperone_MoxR_prd"/>
    <property type="match status" value="1"/>
</dbReference>
<dbReference type="SUPFAM" id="SSF52540">
    <property type="entry name" value="P-loop containing nucleoside triphosphate hydrolases"/>
    <property type="match status" value="1"/>
</dbReference>
<dbReference type="Pfam" id="PF17863">
    <property type="entry name" value="AAA_lid_2"/>
    <property type="match status" value="1"/>
</dbReference>
<evidence type="ECO:0000259" key="1">
    <source>
        <dbReference type="Pfam" id="PF07726"/>
    </source>
</evidence>
<dbReference type="InterPro" id="IPR050764">
    <property type="entry name" value="CbbQ/NirQ/NorQ/GpvN"/>
</dbReference>
<dbReference type="InterPro" id="IPR041628">
    <property type="entry name" value="ChlI/MoxR_AAA_lid"/>
</dbReference>
<comment type="caution">
    <text evidence="3">The sequence shown here is derived from an EMBL/GenBank/DDBJ whole genome shotgun (WGS) entry which is preliminary data.</text>
</comment>
<dbReference type="PANTHER" id="PTHR42759:SF5">
    <property type="entry name" value="METHANOL DEHYDROGENASE REGULATOR"/>
    <property type="match status" value="1"/>
</dbReference>
<evidence type="ECO:0000313" key="4">
    <source>
        <dbReference type="Proteomes" id="UP001157133"/>
    </source>
</evidence>
<accession>A0ABQ6H5G1</accession>
<dbReference type="Proteomes" id="UP001157133">
    <property type="component" value="Unassembled WGS sequence"/>
</dbReference>
<dbReference type="Gene3D" id="1.10.8.80">
    <property type="entry name" value="Magnesium chelatase subunit I, C-Terminal domain"/>
    <property type="match status" value="1"/>
</dbReference>
<reference evidence="3 4" key="1">
    <citation type="submission" date="2023-03" db="EMBL/GenBank/DDBJ databases">
        <title>Draft genome sequence of Thalassotalea eurytherma JCM 18482T.</title>
        <authorList>
            <person name="Sawabe T."/>
        </authorList>
    </citation>
    <scope>NUCLEOTIDE SEQUENCE [LARGE SCALE GENOMIC DNA]</scope>
    <source>
        <strain evidence="3 4">JCM 18482</strain>
    </source>
</reference>
<feature type="domain" description="ChlI/MoxR AAA lid" evidence="2">
    <location>
        <begin position="251"/>
        <end position="310"/>
    </location>
</feature>
<proteinExistence type="predicted"/>
<dbReference type="InterPro" id="IPR011703">
    <property type="entry name" value="ATPase_AAA-3"/>
</dbReference>
<dbReference type="PANTHER" id="PTHR42759">
    <property type="entry name" value="MOXR FAMILY PROTEIN"/>
    <property type="match status" value="1"/>
</dbReference>
<dbReference type="Gene3D" id="3.40.50.300">
    <property type="entry name" value="P-loop containing nucleotide triphosphate hydrolases"/>
    <property type="match status" value="1"/>
</dbReference>
<organism evidence="3 4">
    <name type="scientific">Thalassotalea eurytherma</name>
    <dbReference type="NCBI Taxonomy" id="1144278"/>
    <lineage>
        <taxon>Bacteria</taxon>
        <taxon>Pseudomonadati</taxon>
        <taxon>Pseudomonadota</taxon>
        <taxon>Gammaproteobacteria</taxon>
        <taxon>Alteromonadales</taxon>
        <taxon>Colwelliaceae</taxon>
        <taxon>Thalassotalea</taxon>
    </lineage>
</organism>
<evidence type="ECO:0000259" key="2">
    <source>
        <dbReference type="Pfam" id="PF17863"/>
    </source>
</evidence>
<dbReference type="InterPro" id="IPR027417">
    <property type="entry name" value="P-loop_NTPase"/>
</dbReference>
<feature type="domain" description="ATPase AAA-3" evidence="1">
    <location>
        <begin position="48"/>
        <end position="178"/>
    </location>
</feature>
<sequence>MGAIYLLIMMINMPRQLASQILSHVNQLILGKEHQVKLALTCLLAKGHLLIEDLPGMGKTTLAHGLAQSLGMSYQRIQFTSDLLPADIVGLSIFDPKTQQFSLHKGPIFSQLLLADEINRASPKAQSALLEAMEEHQVSIDGHSHQLPEPFFVIATQNPVFHAGTYPLPESQLDRFMMKIAIGFPDADAEKVLLQNSTSRFEQPPLSAMVDNAQLEKMMAAVQAVHCSDAIIDYVIRLCQFTREEGFTGQALSPRASKSLVNSAKAWAFIEGREHVIPDDVQAIFISVTEHRIGQQVSGQQSLAQQVIEQVAVVAS</sequence>
<keyword evidence="4" id="KW-1185">Reference proteome</keyword>
<name>A0ABQ6H5G1_9GAMM</name>
<dbReference type="EMBL" id="BSSU01000010">
    <property type="protein sequence ID" value="GLX82749.1"/>
    <property type="molecule type" value="Genomic_DNA"/>
</dbReference>
<evidence type="ECO:0000313" key="3">
    <source>
        <dbReference type="EMBL" id="GLX82749.1"/>
    </source>
</evidence>
<gene>
    <name evidence="3" type="ORF">theurythT_22010</name>
</gene>
<dbReference type="CDD" id="cd00009">
    <property type="entry name" value="AAA"/>
    <property type="match status" value="1"/>
</dbReference>